<feature type="disulfide bond" evidence="5">
    <location>
        <begin position="34"/>
        <end position="61"/>
    </location>
</feature>
<keyword evidence="4 5" id="KW-1015">Disulfide bond</keyword>
<proteinExistence type="predicted"/>
<dbReference type="SUPFAM" id="SSF57535">
    <property type="entry name" value="Complement control module/SCR domain"/>
    <property type="match status" value="10"/>
</dbReference>
<keyword evidence="2 5" id="KW-0768">Sushi</keyword>
<evidence type="ECO:0000256" key="2">
    <source>
        <dbReference type="ARBA" id="ARBA00022659"/>
    </source>
</evidence>
<dbReference type="CDD" id="cd00033">
    <property type="entry name" value="CCP"/>
    <property type="match status" value="6"/>
</dbReference>
<dbReference type="InterPro" id="IPR035976">
    <property type="entry name" value="Sushi/SCR/CCP_sf"/>
</dbReference>
<dbReference type="InterPro" id="IPR013783">
    <property type="entry name" value="Ig-like_fold"/>
</dbReference>
<dbReference type="InterPro" id="IPR051503">
    <property type="entry name" value="ComplSys_Reg/VirEntry_Med"/>
</dbReference>
<comment type="caution">
    <text evidence="5">Lacks conserved residue(s) required for the propagation of feature annotation.</text>
</comment>
<feature type="domain" description="Sushi" evidence="6">
    <location>
        <begin position="364"/>
        <end position="421"/>
    </location>
</feature>
<dbReference type="PANTHER" id="PTHR45785">
    <property type="entry name" value="COMPLEMENT FACTOR H-RELATED"/>
    <property type="match status" value="1"/>
</dbReference>
<feature type="domain" description="Sushi" evidence="6">
    <location>
        <begin position="422"/>
        <end position="493"/>
    </location>
</feature>
<dbReference type="Gene3D" id="2.60.40.10">
    <property type="entry name" value="Immunoglobulins"/>
    <property type="match status" value="1"/>
</dbReference>
<evidence type="ECO:0000256" key="1">
    <source>
        <dbReference type="ARBA" id="ARBA00004328"/>
    </source>
</evidence>
<feature type="domain" description="Sushi" evidence="6">
    <location>
        <begin position="6"/>
        <end position="63"/>
    </location>
</feature>
<dbReference type="Proteomes" id="UP000694941">
    <property type="component" value="Unplaced"/>
</dbReference>
<keyword evidence="3" id="KW-0732">Signal</keyword>
<feature type="domain" description="Sushi" evidence="6">
    <location>
        <begin position="130"/>
        <end position="187"/>
    </location>
</feature>
<name>A0ABM1TNB2_LIMPO</name>
<dbReference type="InterPro" id="IPR000436">
    <property type="entry name" value="Sushi_SCR_CCP_dom"/>
</dbReference>
<evidence type="ECO:0000256" key="3">
    <source>
        <dbReference type="ARBA" id="ARBA00022729"/>
    </source>
</evidence>
<feature type="disulfide bond" evidence="5">
    <location>
        <begin position="158"/>
        <end position="185"/>
    </location>
</feature>
<evidence type="ECO:0000256" key="4">
    <source>
        <dbReference type="ARBA" id="ARBA00023157"/>
    </source>
</evidence>
<sequence>FYSADLQCESLEPIAHGQPEATGNIFGSKVTYKCYSGYWMSGSRQRVCQGDGSWSGKTPACKKKPLCGSPPIVNHARYSASLDKQEFEVDTIVNYTCFPGYQVVGLPRAKCMFYNTSAQWFGPDLHCTPRNCGDPGYVRNGDRSGNIFTFSRSVVYFCYRGFELEGPSTRYCNASGLWSGVLPSCKPVQCPVPAAPPNGKAIFTTLAYNSVVKYECHHGYRLSGSVTRQCKYDKEWEGEEPSCEETNCGKLKDLHNGYLQGKTTTVGSVIVFHCFDGMKFQGNFISTTCLENGTWSNPLPQCLAYCVVPDVTNGRVNQFQPGTRVEDGQEIHVDCKQQHELLYNATPVTCRNGTWTHVPVCVPARCKYLPRKPRHGMVIAPKTDHGRTALFRCKDGYRIVGPNVTTCSFGQWIGNVPRCEEIYCPFPGYLKHGRVLLVGYMGMYDYRPYVRKVKNNRQIMYECQRSYMLTDGPPGATCVDGAWSPGNLPHCVRGSHPRIRLIRSLKVSRQEALAEKENEISGHSSNKPHSDHKLTMTIREKRKGELLQKKTNIRRKYKDPCPFLHPSPWMKMKRLRPRKWSRTVPHGTKYHVTCTNGYHLNLHKTFIKCVRGRWKPKEPQCVASPCELPEVANGYYMIGYRAGLNVSHGSVVEYDCNYGYVKGITNLLLCESGKLKPHSPVCLPSSTSFFPIDEERKSFIHNRKNRNCTFRNSDPHLVAFHGDKQLKKGVMQFLPHSELVFRCQDIGKFSLIGSVRRFCVMGEWTGVKPSCYGLSQENNYALEDPPTILFRHHLGPIAQSNDGKLLVYPGTVLHLECLWIRKYGAPKWEVNHSYRKYPEGWTNEPGRDSHLEYRLSIYNAQKDDSGQFTCISPMGHRHSVNLVVDGK</sequence>
<comment type="subcellular location">
    <subcellularLocation>
        <location evidence="1">Virion</location>
    </subcellularLocation>
</comment>
<feature type="disulfide bond" evidence="5">
    <location>
        <begin position="594"/>
        <end position="621"/>
    </location>
</feature>
<feature type="disulfide bond" evidence="5">
    <location>
        <begin position="216"/>
        <end position="243"/>
    </location>
</feature>
<evidence type="ECO:0000256" key="5">
    <source>
        <dbReference type="PROSITE-ProRule" id="PRU00302"/>
    </source>
</evidence>
<dbReference type="Gene3D" id="2.10.70.10">
    <property type="entry name" value="Complement Module, domain 1"/>
    <property type="match status" value="10"/>
</dbReference>
<organism evidence="7 8">
    <name type="scientific">Limulus polyphemus</name>
    <name type="common">Atlantic horseshoe crab</name>
    <dbReference type="NCBI Taxonomy" id="6850"/>
    <lineage>
        <taxon>Eukaryota</taxon>
        <taxon>Metazoa</taxon>
        <taxon>Ecdysozoa</taxon>
        <taxon>Arthropoda</taxon>
        <taxon>Chelicerata</taxon>
        <taxon>Merostomata</taxon>
        <taxon>Xiphosura</taxon>
        <taxon>Limulidae</taxon>
        <taxon>Limulus</taxon>
    </lineage>
</organism>
<feature type="domain" description="Sushi" evidence="6">
    <location>
        <begin position="559"/>
        <end position="623"/>
    </location>
</feature>
<accession>A0ABM1TNB2</accession>
<dbReference type="PROSITE" id="PS50923">
    <property type="entry name" value="SUSHI"/>
    <property type="match status" value="8"/>
</dbReference>
<dbReference type="SMART" id="SM00032">
    <property type="entry name" value="CCP"/>
    <property type="match status" value="11"/>
</dbReference>
<feature type="domain" description="Sushi" evidence="6">
    <location>
        <begin position="65"/>
        <end position="129"/>
    </location>
</feature>
<feature type="domain" description="Sushi" evidence="6">
    <location>
        <begin position="188"/>
        <end position="245"/>
    </location>
</feature>
<dbReference type="Pfam" id="PF00084">
    <property type="entry name" value="Sushi"/>
    <property type="match status" value="7"/>
</dbReference>
<dbReference type="RefSeq" id="XP_022257368.1">
    <property type="nucleotide sequence ID" value="XM_022401660.1"/>
</dbReference>
<dbReference type="GeneID" id="106473167"/>
<evidence type="ECO:0000313" key="8">
    <source>
        <dbReference type="RefSeq" id="XP_022257368.1"/>
    </source>
</evidence>
<reference evidence="8" key="1">
    <citation type="submission" date="2025-08" db="UniProtKB">
        <authorList>
            <consortium name="RefSeq"/>
        </authorList>
    </citation>
    <scope>IDENTIFICATION</scope>
    <source>
        <tissue evidence="8">Muscle</tissue>
    </source>
</reference>
<evidence type="ECO:0000313" key="7">
    <source>
        <dbReference type="Proteomes" id="UP000694941"/>
    </source>
</evidence>
<feature type="domain" description="Sushi" evidence="6">
    <location>
        <begin position="246"/>
        <end position="304"/>
    </location>
</feature>
<feature type="non-terminal residue" evidence="8">
    <location>
        <position position="1"/>
    </location>
</feature>
<evidence type="ECO:0000259" key="6">
    <source>
        <dbReference type="PROSITE" id="PS50923"/>
    </source>
</evidence>
<keyword evidence="7" id="KW-1185">Reference proteome</keyword>
<gene>
    <name evidence="8" type="primary">LOC106473167</name>
</gene>
<dbReference type="PANTHER" id="PTHR45785:SF2">
    <property type="entry name" value="COMPLEMENT FACTOR H-RELATED"/>
    <property type="match status" value="1"/>
</dbReference>
<protein>
    <submittedName>
        <fullName evidence="8">Protein lev-9-like</fullName>
    </submittedName>
</protein>